<gene>
    <name evidence="1" type="ORF">SAMN05216276_1003235</name>
</gene>
<sequence>MRATIEILASAETMAAIREGLADLEAGRVHSQAEVEAELRRVGRL</sequence>
<dbReference type="AlphaFoldDB" id="A0A239BIX3"/>
<name>A0A239BIX3_9ACTN</name>
<keyword evidence="2" id="KW-1185">Reference proteome</keyword>
<reference evidence="1 2" key="1">
    <citation type="submission" date="2017-06" db="EMBL/GenBank/DDBJ databases">
        <authorList>
            <person name="Kim H.J."/>
            <person name="Triplett B.A."/>
        </authorList>
    </citation>
    <scope>NUCLEOTIDE SEQUENCE [LARGE SCALE GENOMIC DNA]</scope>
    <source>
        <strain evidence="1 2">CGMCC 4.2132</strain>
    </source>
</reference>
<organism evidence="1 2">
    <name type="scientific">Streptosporangium subroseum</name>
    <dbReference type="NCBI Taxonomy" id="106412"/>
    <lineage>
        <taxon>Bacteria</taxon>
        <taxon>Bacillati</taxon>
        <taxon>Actinomycetota</taxon>
        <taxon>Actinomycetes</taxon>
        <taxon>Streptosporangiales</taxon>
        <taxon>Streptosporangiaceae</taxon>
        <taxon>Streptosporangium</taxon>
    </lineage>
</organism>
<proteinExistence type="predicted"/>
<protein>
    <recommendedName>
        <fullName evidence="3">Antitoxin ParD1/3/4</fullName>
    </recommendedName>
</protein>
<dbReference type="EMBL" id="FZOD01000003">
    <property type="protein sequence ID" value="SNS07552.1"/>
    <property type="molecule type" value="Genomic_DNA"/>
</dbReference>
<dbReference type="Gene3D" id="1.10.1220.170">
    <property type="match status" value="1"/>
</dbReference>
<evidence type="ECO:0000313" key="2">
    <source>
        <dbReference type="Proteomes" id="UP000198282"/>
    </source>
</evidence>
<accession>A0A239BIX3</accession>
<evidence type="ECO:0000313" key="1">
    <source>
        <dbReference type="EMBL" id="SNS07552.1"/>
    </source>
</evidence>
<dbReference type="Proteomes" id="UP000198282">
    <property type="component" value="Unassembled WGS sequence"/>
</dbReference>
<evidence type="ECO:0008006" key="3">
    <source>
        <dbReference type="Google" id="ProtNLM"/>
    </source>
</evidence>